<sequence>MSQLSGSDFSQPPRSSPHSPSRQVSASSQQQNVFERLSADGTKSTVSNSSNYFNTLNPRRTETDTRQNRHVAPHNIIPKDVHDEYFDSFVKPKRLRMSRKLSDAPFSRLFTENSLRHIFRWLKLECSPNEKQRFNDLMTAINNYQAPKQQLIMRYSVDESFNLVSLYATGVFTDVEALRVAAWLRNAATVEQKNEFKSLMGAFKAYQKLQFGLLSTQAEEFPVIPTYIPDKQESKSINDVAIRKHRDKYRPIQGNDEREKRIQSMIGRKMNYKSSYQDTFAGRPQSSWSISKKPADGKVPYGVLTGSSMKSTNRAHFQYWGKTQREAPARNENKVTASIGNTIPSMAETVDVETLNRISEENDIAIKDAQTKKSALQGSISTNLNIYMSENKRSFVTQKMYRESDKKAYDNARNQQRKVPFAQSITGYSLGLQSQTHDTFQAKREPWMDKVQETNYNRKKLPSYMNPAV</sequence>
<reference evidence="2" key="1">
    <citation type="submission" date="2021-01" db="EMBL/GenBank/DDBJ databases">
        <authorList>
            <person name="Corre E."/>
            <person name="Pelletier E."/>
            <person name="Niang G."/>
            <person name="Scheremetjew M."/>
            <person name="Finn R."/>
            <person name="Kale V."/>
            <person name="Holt S."/>
            <person name="Cochrane G."/>
            <person name="Meng A."/>
            <person name="Brown T."/>
            <person name="Cohen L."/>
        </authorList>
    </citation>
    <scope>NUCLEOTIDE SEQUENCE</scope>
    <source>
        <strain evidence="2">WS</strain>
    </source>
</reference>
<dbReference type="EMBL" id="HBGD01011368">
    <property type="protein sequence ID" value="CAD9086130.1"/>
    <property type="molecule type" value="Transcribed_RNA"/>
</dbReference>
<name>A0A7S1KV08_9EUKA</name>
<feature type="compositionally biased region" description="Polar residues" evidence="1">
    <location>
        <begin position="41"/>
        <end position="58"/>
    </location>
</feature>
<accession>A0A7S1KV08</accession>
<organism evidence="2">
    <name type="scientific">Percolomonas cosmopolitus</name>
    <dbReference type="NCBI Taxonomy" id="63605"/>
    <lineage>
        <taxon>Eukaryota</taxon>
        <taxon>Discoba</taxon>
        <taxon>Heterolobosea</taxon>
        <taxon>Tetramitia</taxon>
        <taxon>Eutetramitia</taxon>
        <taxon>Percolomonadidae</taxon>
        <taxon>Percolomonas</taxon>
    </lineage>
</organism>
<gene>
    <name evidence="2" type="ORF">PCOS0759_LOCUS9384</name>
</gene>
<protein>
    <submittedName>
        <fullName evidence="2">Uncharacterized protein</fullName>
    </submittedName>
</protein>
<proteinExistence type="predicted"/>
<evidence type="ECO:0000256" key="1">
    <source>
        <dbReference type="SAM" id="MobiDB-lite"/>
    </source>
</evidence>
<dbReference type="AlphaFoldDB" id="A0A7S1KV08"/>
<feature type="region of interest" description="Disordered" evidence="1">
    <location>
        <begin position="1"/>
        <end position="69"/>
    </location>
</feature>
<feature type="compositionally biased region" description="Low complexity" evidence="1">
    <location>
        <begin position="10"/>
        <end position="31"/>
    </location>
</feature>
<evidence type="ECO:0000313" key="2">
    <source>
        <dbReference type="EMBL" id="CAD9086130.1"/>
    </source>
</evidence>